<gene>
    <name evidence="2" type="ORF">M3I41_07210</name>
</gene>
<accession>A0A9E7AEW0</accession>
<dbReference type="EMBL" id="CP097095">
    <property type="protein sequence ID" value="UQF79371.1"/>
    <property type="molecule type" value="Genomic_DNA"/>
</dbReference>
<evidence type="ECO:0000259" key="1">
    <source>
        <dbReference type="Pfam" id="PF13338"/>
    </source>
</evidence>
<dbReference type="Pfam" id="PF13338">
    <property type="entry name" value="AbiEi_4"/>
    <property type="match status" value="1"/>
</dbReference>
<dbReference type="InterPro" id="IPR025159">
    <property type="entry name" value="AbiEi_N"/>
</dbReference>
<name>A0A9E7AEW0_9ACTO</name>
<reference evidence="2" key="1">
    <citation type="submission" date="2022-05" db="EMBL/GenBank/DDBJ databases">
        <title>Using nanopore sequencing to obtain complete genomes from saliva samples.</title>
        <authorList>
            <person name="Baker J.L."/>
        </authorList>
    </citation>
    <scope>NUCLEOTIDE SEQUENCE</scope>
    <source>
        <strain evidence="2">JCVI-JB-Ag32</strain>
    </source>
</reference>
<feature type="domain" description="AbiEi antitoxin N-terminal" evidence="1">
    <location>
        <begin position="9"/>
        <end position="53"/>
    </location>
</feature>
<evidence type="ECO:0000313" key="3">
    <source>
        <dbReference type="Proteomes" id="UP000830236"/>
    </source>
</evidence>
<organism evidence="2 3">
    <name type="scientific">Actinomyces graevenitzii</name>
    <dbReference type="NCBI Taxonomy" id="55565"/>
    <lineage>
        <taxon>Bacteria</taxon>
        <taxon>Bacillati</taxon>
        <taxon>Actinomycetota</taxon>
        <taxon>Actinomycetes</taxon>
        <taxon>Actinomycetales</taxon>
        <taxon>Actinomycetaceae</taxon>
        <taxon>Actinomyces</taxon>
    </lineage>
</organism>
<sequence length="218" mass="24409">MVRANHLEAIAQLSESEGVFTTAQAERMGIPRDALHDAVESGRLERVIRGAYRMIGAGSSYTDELAAIWKLTAPENFSYERMRSSNWDGIVIGGATASSLLELGDLHLSPYRIYAPKRINSRKTVVSFVKRKVARGEVTFVQGLPVTRPERIVFDLVLDDEDLSLVADVLREASYVNRDFDFKNLANYLRDYYSASQAKEIYEGLLADAGLLSEKDRL</sequence>
<dbReference type="Proteomes" id="UP000830236">
    <property type="component" value="Chromosome"/>
</dbReference>
<proteinExistence type="predicted"/>
<evidence type="ECO:0000313" key="2">
    <source>
        <dbReference type="EMBL" id="UQF79371.1"/>
    </source>
</evidence>
<protein>
    <submittedName>
        <fullName evidence="2">Type IV toxin-antitoxin system AbiEi family antitoxin domain-containing protein</fullName>
    </submittedName>
</protein>
<dbReference type="KEGG" id="agh:M3I41_07210"/>
<dbReference type="AlphaFoldDB" id="A0A9E7AEW0"/>